<sequence length="81" mass="9218">MSLLQIRNPPPSSETANRHFLAPSGPGARLSSLQWLFNTRLFGAFADKKSLVFDSFPHKSRIFLTSTSITMTRVSQRRRRP</sequence>
<reference evidence="2 3" key="2">
    <citation type="journal article" date="2019" name="G3 (Bethesda)">
        <title>Hybrid Assembly of the Genome of the Entomopathogenic Nematode Steinernema carpocapsae Identifies the X-Chromosome.</title>
        <authorList>
            <person name="Serra L."/>
            <person name="Macchietto M."/>
            <person name="Macias-Munoz A."/>
            <person name="McGill C.J."/>
            <person name="Rodriguez I.M."/>
            <person name="Rodriguez B."/>
            <person name="Murad R."/>
            <person name="Mortazavi A."/>
        </authorList>
    </citation>
    <scope>NUCLEOTIDE SEQUENCE [LARGE SCALE GENOMIC DNA]</scope>
    <source>
        <strain evidence="2 3">ALL</strain>
    </source>
</reference>
<dbReference type="AlphaFoldDB" id="A0A4U5N618"/>
<dbReference type="EMBL" id="AZBU02000005">
    <property type="protein sequence ID" value="TKR77948.1"/>
    <property type="molecule type" value="Genomic_DNA"/>
</dbReference>
<dbReference type="OrthoDB" id="5961151at2759"/>
<name>A0A4U5N618_STECR</name>
<accession>A0A4U5N618</accession>
<protein>
    <submittedName>
        <fullName evidence="2">Uncharacterized protein</fullName>
    </submittedName>
</protein>
<proteinExistence type="predicted"/>
<keyword evidence="3" id="KW-1185">Reference proteome</keyword>
<comment type="caution">
    <text evidence="2">The sequence shown here is derived from an EMBL/GenBank/DDBJ whole genome shotgun (WGS) entry which is preliminary data.</text>
</comment>
<evidence type="ECO:0000256" key="1">
    <source>
        <dbReference type="SAM" id="MobiDB-lite"/>
    </source>
</evidence>
<reference evidence="2 3" key="1">
    <citation type="journal article" date="2015" name="Genome Biol.">
        <title>Comparative genomics of Steinernema reveals deeply conserved gene regulatory networks.</title>
        <authorList>
            <person name="Dillman A.R."/>
            <person name="Macchietto M."/>
            <person name="Porter C.F."/>
            <person name="Rogers A."/>
            <person name="Williams B."/>
            <person name="Antoshechkin I."/>
            <person name="Lee M.M."/>
            <person name="Goodwin Z."/>
            <person name="Lu X."/>
            <person name="Lewis E.E."/>
            <person name="Goodrich-Blair H."/>
            <person name="Stock S.P."/>
            <person name="Adams B.J."/>
            <person name="Sternberg P.W."/>
            <person name="Mortazavi A."/>
        </authorList>
    </citation>
    <scope>NUCLEOTIDE SEQUENCE [LARGE SCALE GENOMIC DNA]</scope>
    <source>
        <strain evidence="2 3">ALL</strain>
    </source>
</reference>
<dbReference type="Proteomes" id="UP000298663">
    <property type="component" value="Unassembled WGS sequence"/>
</dbReference>
<evidence type="ECO:0000313" key="3">
    <source>
        <dbReference type="Proteomes" id="UP000298663"/>
    </source>
</evidence>
<gene>
    <name evidence="2" type="ORF">L596_018835</name>
</gene>
<evidence type="ECO:0000313" key="2">
    <source>
        <dbReference type="EMBL" id="TKR77948.1"/>
    </source>
</evidence>
<organism evidence="2 3">
    <name type="scientific">Steinernema carpocapsae</name>
    <name type="common">Entomopathogenic nematode</name>
    <dbReference type="NCBI Taxonomy" id="34508"/>
    <lineage>
        <taxon>Eukaryota</taxon>
        <taxon>Metazoa</taxon>
        <taxon>Ecdysozoa</taxon>
        <taxon>Nematoda</taxon>
        <taxon>Chromadorea</taxon>
        <taxon>Rhabditida</taxon>
        <taxon>Tylenchina</taxon>
        <taxon>Panagrolaimomorpha</taxon>
        <taxon>Strongyloidoidea</taxon>
        <taxon>Steinernematidae</taxon>
        <taxon>Steinernema</taxon>
    </lineage>
</organism>
<feature type="region of interest" description="Disordered" evidence="1">
    <location>
        <begin position="1"/>
        <end position="21"/>
    </location>
</feature>